<gene>
    <name evidence="1" type="ORF">SAMN05216167_114102</name>
</gene>
<reference evidence="1 2" key="1">
    <citation type="submission" date="2016-10" db="EMBL/GenBank/DDBJ databases">
        <authorList>
            <person name="de Groot N.N."/>
        </authorList>
    </citation>
    <scope>NUCLEOTIDE SEQUENCE [LARGE SCALE GENOMIC DNA]</scope>
    <source>
        <strain evidence="1 2">DSM 26130</strain>
    </source>
</reference>
<dbReference type="AlphaFoldDB" id="A0A1I2AVK8"/>
<sequence>MTLAFTICSINYLAQARTLGDSLRQTNPAYQYVIGLVDKLSTANLPAELVPDYPMIEVDQIGIPDFAAMCDRYDITELNTAVKPFFIDYFYKTSPDATEVIYFDPDIIVFQPLTALNEALTNYSLVLTPHTCSPTPDWERPNEQHHLNTGIFNLGFIGLRNDITARQFVNWWKDRLVYECRIDLCAGLFVDQQWVNFAPVYHDNVLIDHHVGYNAAYWNLHERYFSQNDAGEWIIKNQKTLDTDSGSRPTSTESAQPLLFFHFSGYNPDRPDEISKYQTRYGFANQDVAKAGKSGRYVDRPEQQRPDVRPLFDLYRERLLANYNEQYRPYPCVYIKPPVVRRYQRVRKLLKTPFNRVISLLESR</sequence>
<dbReference type="Proteomes" id="UP000198598">
    <property type="component" value="Unassembled WGS sequence"/>
</dbReference>
<dbReference type="Gene3D" id="3.90.550.10">
    <property type="entry name" value="Spore Coat Polysaccharide Biosynthesis Protein SpsA, Chain A"/>
    <property type="match status" value="1"/>
</dbReference>
<accession>A0A1I2AVK8</accession>
<dbReference type="RefSeq" id="WP_093831724.1">
    <property type="nucleotide sequence ID" value="NZ_FOLQ01000014.1"/>
</dbReference>
<dbReference type="STRING" id="662367.SAMN05216167_114102"/>
<dbReference type="InterPro" id="IPR029044">
    <property type="entry name" value="Nucleotide-diphossugar_trans"/>
</dbReference>
<name>A0A1I2AVK8_9BACT</name>
<proteinExistence type="predicted"/>
<protein>
    <recommendedName>
        <fullName evidence="3">Glycosyl transferase</fullName>
    </recommendedName>
</protein>
<evidence type="ECO:0008006" key="3">
    <source>
        <dbReference type="Google" id="ProtNLM"/>
    </source>
</evidence>
<keyword evidence="2" id="KW-1185">Reference proteome</keyword>
<dbReference type="EMBL" id="FOLQ01000014">
    <property type="protein sequence ID" value="SFE47991.1"/>
    <property type="molecule type" value="Genomic_DNA"/>
</dbReference>
<evidence type="ECO:0000313" key="1">
    <source>
        <dbReference type="EMBL" id="SFE47991.1"/>
    </source>
</evidence>
<evidence type="ECO:0000313" key="2">
    <source>
        <dbReference type="Proteomes" id="UP000198598"/>
    </source>
</evidence>
<dbReference type="SUPFAM" id="SSF53448">
    <property type="entry name" value="Nucleotide-diphospho-sugar transferases"/>
    <property type="match status" value="1"/>
</dbReference>
<dbReference type="OrthoDB" id="186344at2"/>
<organism evidence="1 2">
    <name type="scientific">Spirosoma endophyticum</name>
    <dbReference type="NCBI Taxonomy" id="662367"/>
    <lineage>
        <taxon>Bacteria</taxon>
        <taxon>Pseudomonadati</taxon>
        <taxon>Bacteroidota</taxon>
        <taxon>Cytophagia</taxon>
        <taxon>Cytophagales</taxon>
        <taxon>Cytophagaceae</taxon>
        <taxon>Spirosoma</taxon>
    </lineage>
</organism>